<dbReference type="AlphaFoldDB" id="F0WJ94"/>
<name>F0WJ94_9STRA</name>
<dbReference type="HOGENOM" id="CLU_2473625_0_0_1"/>
<reference evidence="1" key="2">
    <citation type="submission" date="2011-02" db="EMBL/GenBank/DDBJ databases">
        <authorList>
            <person name="MacLean D."/>
        </authorList>
    </citation>
    <scope>NUCLEOTIDE SEQUENCE</scope>
</reference>
<dbReference type="EMBL" id="FR824164">
    <property type="protein sequence ID" value="CCA21341.1"/>
    <property type="molecule type" value="Genomic_DNA"/>
</dbReference>
<dbReference type="EMBL" id="FR824438">
    <property type="protein sequence ID" value="CCA26612.1"/>
    <property type="molecule type" value="Genomic_DNA"/>
</dbReference>
<accession>F0WJ94</accession>
<proteinExistence type="predicted"/>
<organism evidence="1">
    <name type="scientific">Albugo laibachii Nc14</name>
    <dbReference type="NCBI Taxonomy" id="890382"/>
    <lineage>
        <taxon>Eukaryota</taxon>
        <taxon>Sar</taxon>
        <taxon>Stramenopiles</taxon>
        <taxon>Oomycota</taxon>
        <taxon>Peronosporomycetes</taxon>
        <taxon>Albuginales</taxon>
        <taxon>Albuginaceae</taxon>
        <taxon>Albugo</taxon>
    </lineage>
</organism>
<evidence type="ECO:0000313" key="1">
    <source>
        <dbReference type="EMBL" id="CCA21341.1"/>
    </source>
</evidence>
<evidence type="ECO:0000313" key="2">
    <source>
        <dbReference type="EMBL" id="CCA26612.1"/>
    </source>
</evidence>
<reference evidence="1" key="1">
    <citation type="journal article" date="2011" name="PLoS Biol.">
        <title>Gene gain and loss during evolution of obligate parasitism in the white rust pathogen of Arabidopsis thaliana.</title>
        <authorList>
            <person name="Kemen E."/>
            <person name="Gardiner A."/>
            <person name="Schultz-Larsen T."/>
            <person name="Kemen A.C."/>
            <person name="Balmuth A.L."/>
            <person name="Robert-Seilaniantz A."/>
            <person name="Bailey K."/>
            <person name="Holub E."/>
            <person name="Studholme D.J."/>
            <person name="Maclean D."/>
            <person name="Jones J.D."/>
        </authorList>
    </citation>
    <scope>NUCLEOTIDE SEQUENCE</scope>
</reference>
<protein>
    <submittedName>
        <fullName evidence="1">AlNc14C119G6625 protein</fullName>
    </submittedName>
    <submittedName>
        <fullName evidence="2">AlNc14C395G11316 protein</fullName>
    </submittedName>
</protein>
<gene>
    <name evidence="1" type="primary">AlNc14C119G6625</name>
    <name evidence="2" type="synonym">AlNc14C395G11316</name>
    <name evidence="1" type="ORF">ALNC14_074840</name>
    <name evidence="2" type="ORF">ALNC14_127560</name>
</gene>
<sequence>MECLVTLKAIKACKNGFWRRYNSTSSTCKKEQPKKSQACLHGCLLGIWTEHRSFKSRKLSSSIRDASGGLYRAMNCNVMIQKSPRNDG</sequence>